<protein>
    <submittedName>
        <fullName evidence="1">Uncharacterized protein</fullName>
    </submittedName>
</protein>
<accession>A0ACC0YN82</accession>
<organism evidence="1 2">
    <name type="scientific">Pistacia integerrima</name>
    <dbReference type="NCBI Taxonomy" id="434235"/>
    <lineage>
        <taxon>Eukaryota</taxon>
        <taxon>Viridiplantae</taxon>
        <taxon>Streptophyta</taxon>
        <taxon>Embryophyta</taxon>
        <taxon>Tracheophyta</taxon>
        <taxon>Spermatophyta</taxon>
        <taxon>Magnoliopsida</taxon>
        <taxon>eudicotyledons</taxon>
        <taxon>Gunneridae</taxon>
        <taxon>Pentapetalae</taxon>
        <taxon>rosids</taxon>
        <taxon>malvids</taxon>
        <taxon>Sapindales</taxon>
        <taxon>Anacardiaceae</taxon>
        <taxon>Pistacia</taxon>
    </lineage>
</organism>
<name>A0ACC0YN82_9ROSI</name>
<comment type="caution">
    <text evidence="1">The sequence shown here is derived from an EMBL/GenBank/DDBJ whole genome shotgun (WGS) entry which is preliminary data.</text>
</comment>
<dbReference type="EMBL" id="CM047740">
    <property type="protein sequence ID" value="KAJ0039923.1"/>
    <property type="molecule type" value="Genomic_DNA"/>
</dbReference>
<gene>
    <name evidence="1" type="ORF">Pint_27747</name>
</gene>
<sequence>MFLSAVLPIKRTKMVRRKVKWSWVFVLLAMLIQLHFFTGVCSENNEDTPFRKLLRSINDRELVASRAVKLNTQNRREVIMSNGLVQVTLSSPDGEVIAIKYNGIENVLETENKQDNRGYWDVVWYKPGDEGTYDKLEATNFRVIVADENQVEVSFSKKWNSSRHRSNVPLNVDKRYIMRRGVSGLYAYAILEREPGWPDVDMDQIRAVFKLQKDKFRYMAISDERQRIMPMPEDRVTGQPLAYPEAVLLTNPTNPELRGEVDDKYQYSLESKDNKVHGWISSDPPVGFWMITPSAEFRTSGPIKQDLTSHVGPTVLSMFTSTHYGGKDIDTKYRNGEPWKKVMGPVFVYLNKVSSKGDIYGDLWKDAKNQAWKEVESWPYHFPRSKDFPKSYQRGNVSGQLQVFDRYINSSIIGAKYAYVGLAAPGDVRSWQTETKGYQFWTQSDEKGNFFIKNVREGDYNLYAWVPGVVGDYKHDINITVKAGSEFKLGAIVYRPLRYGPTLWEIGVPDRSAVEYFVPDPYPTLMNRLYTDTMDKFRQYGLWEQYADIYRNDDLKYTVGVSDYTRQWFFAHVTREIGNRTYQATTWQIMFELPYVDNPGPYTLQVALASATDSELQVRLNDANAEKPHFTTGLIGKDNAIARHGIHGLYRFYSINVPSNKLYRGNNTIYLTQSRSRSPFQGILYDYIRLEGPPARET</sequence>
<evidence type="ECO:0000313" key="2">
    <source>
        <dbReference type="Proteomes" id="UP001163603"/>
    </source>
</evidence>
<reference evidence="2" key="1">
    <citation type="journal article" date="2023" name="G3 (Bethesda)">
        <title>Genome assembly and association tests identify interacting loci associated with vigor, precocity, and sex in interspecific pistachio rootstocks.</title>
        <authorList>
            <person name="Palmer W."/>
            <person name="Jacygrad E."/>
            <person name="Sagayaradj S."/>
            <person name="Cavanaugh K."/>
            <person name="Han R."/>
            <person name="Bertier L."/>
            <person name="Beede B."/>
            <person name="Kafkas S."/>
            <person name="Golino D."/>
            <person name="Preece J."/>
            <person name="Michelmore R."/>
        </authorList>
    </citation>
    <scope>NUCLEOTIDE SEQUENCE [LARGE SCALE GENOMIC DNA]</scope>
</reference>
<dbReference type="Proteomes" id="UP001163603">
    <property type="component" value="Chromosome 5"/>
</dbReference>
<evidence type="ECO:0000313" key="1">
    <source>
        <dbReference type="EMBL" id="KAJ0039923.1"/>
    </source>
</evidence>
<proteinExistence type="predicted"/>
<keyword evidence="2" id="KW-1185">Reference proteome</keyword>